<organism evidence="2 3">
    <name type="scientific">Algoriphagus limi</name>
    <dbReference type="NCBI Taxonomy" id="2975273"/>
    <lineage>
        <taxon>Bacteria</taxon>
        <taxon>Pseudomonadati</taxon>
        <taxon>Bacteroidota</taxon>
        <taxon>Cytophagia</taxon>
        <taxon>Cytophagales</taxon>
        <taxon>Cyclobacteriaceae</taxon>
        <taxon>Algoriphagus</taxon>
    </lineage>
</organism>
<keyword evidence="3" id="KW-1185">Reference proteome</keyword>
<dbReference type="Gene3D" id="3.90.1200.10">
    <property type="match status" value="1"/>
</dbReference>
<dbReference type="InterPro" id="IPR041726">
    <property type="entry name" value="ACAD10_11_N"/>
</dbReference>
<dbReference type="CDD" id="cd05154">
    <property type="entry name" value="ACAD10_11_N-like"/>
    <property type="match status" value="1"/>
</dbReference>
<dbReference type="InterPro" id="IPR000719">
    <property type="entry name" value="Prot_kinase_dom"/>
</dbReference>
<proteinExistence type="predicted"/>
<dbReference type="InterPro" id="IPR002575">
    <property type="entry name" value="Aminoglycoside_PTrfase"/>
</dbReference>
<dbReference type="Pfam" id="PF01636">
    <property type="entry name" value="APH"/>
    <property type="match status" value="1"/>
</dbReference>
<dbReference type="InterPro" id="IPR008271">
    <property type="entry name" value="Ser/Thr_kinase_AS"/>
</dbReference>
<evidence type="ECO:0000259" key="1">
    <source>
        <dbReference type="PROSITE" id="PS50011"/>
    </source>
</evidence>
<evidence type="ECO:0000313" key="3">
    <source>
        <dbReference type="Proteomes" id="UP001206788"/>
    </source>
</evidence>
<protein>
    <submittedName>
        <fullName evidence="2">Phosphotransferase family protein</fullName>
    </submittedName>
</protein>
<gene>
    <name evidence="2" type="ORF">NY014_04235</name>
</gene>
<comment type="caution">
    <text evidence="2">The sequence shown here is derived from an EMBL/GenBank/DDBJ whole genome shotgun (WGS) entry which is preliminary data.</text>
</comment>
<dbReference type="PANTHER" id="PTHR47829:SF1">
    <property type="entry name" value="HAD FAMILY PHOSPHATASE"/>
    <property type="match status" value="1"/>
</dbReference>
<reference evidence="2 3" key="1">
    <citation type="submission" date="2022-08" db="EMBL/GenBank/DDBJ databases">
        <title>Algoriphagus sp. CAU 1643 isolated from mud.</title>
        <authorList>
            <person name="Kim W."/>
        </authorList>
    </citation>
    <scope>NUCLEOTIDE SEQUENCE [LARGE SCALE GENOMIC DNA]</scope>
    <source>
        <strain evidence="2 3">CAU 1643</strain>
    </source>
</reference>
<feature type="domain" description="Protein kinase" evidence="1">
    <location>
        <begin position="1"/>
        <end position="342"/>
    </location>
</feature>
<dbReference type="EMBL" id="JANWGH010000001">
    <property type="protein sequence ID" value="MCS5489622.1"/>
    <property type="molecule type" value="Genomic_DNA"/>
</dbReference>
<dbReference type="InterPro" id="IPR052898">
    <property type="entry name" value="ACAD10-like"/>
</dbReference>
<dbReference type="PANTHER" id="PTHR47829">
    <property type="entry name" value="HYDROLASE, PUTATIVE (AFU_ORTHOLOGUE AFUA_1G12880)-RELATED"/>
    <property type="match status" value="1"/>
</dbReference>
<dbReference type="InterPro" id="IPR011009">
    <property type="entry name" value="Kinase-like_dom_sf"/>
</dbReference>
<accession>A0ABT2G6R0</accession>
<dbReference type="Gene3D" id="3.30.200.20">
    <property type="entry name" value="Phosphorylase Kinase, domain 1"/>
    <property type="match status" value="1"/>
</dbReference>
<dbReference type="SUPFAM" id="SSF56112">
    <property type="entry name" value="Protein kinase-like (PK-like)"/>
    <property type="match status" value="1"/>
</dbReference>
<dbReference type="Proteomes" id="UP001206788">
    <property type="component" value="Unassembled WGS sequence"/>
</dbReference>
<sequence>MKEMNFDALKEFLGEELNCDSQEIEISSLSGGFSNLTYLLKTPVGKFALRRPPFGYKISTAHDMGRESKVLEALQKAHYSKGPKPILFYESEDVLGAPFFIMEFVEGKVLRNKLPASGPIPNEETLRKLSQNTIDSLLELHKLELEESGLIQLGKPEGYVQRQISGWTERYNRSQTDPISEMDKAAEWLGKNIPQTENRGFIHNDFKYDNLVLNPDNLSQIKAVLDWEMATVGDPLMDLGTSLAYWAQTEDADILKMFNLTHLPGNFTRKEVIEYYSKHSNLNLENILFYYAFGLFKVAVIAQQIYKRYKLGQANDPRFAALIEVVKAAAKKAEKSILTEKI</sequence>
<dbReference type="RefSeq" id="WP_259413292.1">
    <property type="nucleotide sequence ID" value="NZ_JANWGH010000001.1"/>
</dbReference>
<dbReference type="PROSITE" id="PS50011">
    <property type="entry name" value="PROTEIN_KINASE_DOM"/>
    <property type="match status" value="1"/>
</dbReference>
<name>A0ABT2G6R0_9BACT</name>
<dbReference type="PROSITE" id="PS00108">
    <property type="entry name" value="PROTEIN_KINASE_ST"/>
    <property type="match status" value="1"/>
</dbReference>
<evidence type="ECO:0000313" key="2">
    <source>
        <dbReference type="EMBL" id="MCS5489622.1"/>
    </source>
</evidence>